<keyword evidence="1" id="KW-0423">Lactose metabolism</keyword>
<dbReference type="InterPro" id="IPR036388">
    <property type="entry name" value="WH-like_DNA-bd_sf"/>
</dbReference>
<keyword evidence="5" id="KW-0238">DNA-binding</keyword>
<dbReference type="PROSITE" id="PS51000">
    <property type="entry name" value="HTH_DEOR_2"/>
    <property type="match status" value="1"/>
</dbReference>
<dbReference type="SMART" id="SM00420">
    <property type="entry name" value="HTH_DEOR"/>
    <property type="match status" value="1"/>
</dbReference>
<keyword evidence="2" id="KW-0805">Transcription regulation</keyword>
<reference evidence="5 6" key="1">
    <citation type="journal article" date="2018" name="Vet. Microbiol.">
        <title>Characterisation of Staphylococcus felis isolated from cats using whole genome sequencing.</title>
        <authorList>
            <person name="Worthing K."/>
            <person name="Pang S."/>
            <person name="Trott D.J."/>
            <person name="Abraham S."/>
            <person name="Coombs G.W."/>
            <person name="Jordan D."/>
            <person name="McIntyre L."/>
            <person name="Davies M.R."/>
            <person name="Norris J."/>
        </authorList>
    </citation>
    <scope>NUCLEOTIDE SEQUENCE [LARGE SCALE GENOMIC DNA]</scope>
    <source>
        <strain evidence="5 6">F9</strain>
    </source>
</reference>
<dbReference type="EMBL" id="QKXQ01000320">
    <property type="protein sequence ID" value="REH95061.1"/>
    <property type="molecule type" value="Genomic_DNA"/>
</dbReference>
<dbReference type="GO" id="GO:0003677">
    <property type="term" value="F:DNA binding"/>
    <property type="evidence" value="ECO:0007669"/>
    <property type="project" value="UniProtKB-KW"/>
</dbReference>
<dbReference type="PANTHER" id="PTHR34580">
    <property type="match status" value="1"/>
</dbReference>
<dbReference type="Gene3D" id="1.10.10.10">
    <property type="entry name" value="Winged helix-like DNA-binding domain superfamily/Winged helix DNA-binding domain"/>
    <property type="match status" value="1"/>
</dbReference>
<sequence>MKKETRQCKLIEMLQAHHYLTAHELSDELNVSKRTILRDIQELENKGVRILAHTGKNGGYELQPDNQRIHLDLSEHEAQALYLILKERQSLSALPYQEELKAIQLKLSRQPSSTLKRRLKQQNDYIKIQPNTTPTLPKFFEDIFIYCQERKVMGIDYQLNNGQTTFANIVFIGIICENNHWQAVVFHIGGGFTSYIDIVSIEDISYSFHKSINTTDITLDNFTHYLKK</sequence>
<dbReference type="SUPFAM" id="SSF46785">
    <property type="entry name" value="Winged helix' DNA-binding domain"/>
    <property type="match status" value="1"/>
</dbReference>
<dbReference type="GO" id="GO:0005988">
    <property type="term" value="P:lactose metabolic process"/>
    <property type="evidence" value="ECO:0007669"/>
    <property type="project" value="UniProtKB-KW"/>
</dbReference>
<dbReference type="OrthoDB" id="9815009at2"/>
<evidence type="ECO:0000259" key="4">
    <source>
        <dbReference type="PROSITE" id="PS51000"/>
    </source>
</evidence>
<dbReference type="AlphaFoldDB" id="A0A3E0IPH0"/>
<dbReference type="InterPro" id="IPR051534">
    <property type="entry name" value="CBASS_pafABC_assoc_protein"/>
</dbReference>
<evidence type="ECO:0000313" key="5">
    <source>
        <dbReference type="EMBL" id="REH95061.1"/>
    </source>
</evidence>
<dbReference type="InterPro" id="IPR001034">
    <property type="entry name" value="DeoR_HTH"/>
</dbReference>
<gene>
    <name evidence="5" type="ORF">DOS83_06800</name>
</gene>
<dbReference type="Proteomes" id="UP000256562">
    <property type="component" value="Unassembled WGS sequence"/>
</dbReference>
<comment type="caution">
    <text evidence="5">The sequence shown here is derived from an EMBL/GenBank/DDBJ whole genome shotgun (WGS) entry which is preliminary data.</text>
</comment>
<accession>A0A3E0IPH0</accession>
<dbReference type="GO" id="GO:0003700">
    <property type="term" value="F:DNA-binding transcription factor activity"/>
    <property type="evidence" value="ECO:0007669"/>
    <property type="project" value="InterPro"/>
</dbReference>
<dbReference type="PANTHER" id="PTHR34580:SF1">
    <property type="entry name" value="PROTEIN PAFC"/>
    <property type="match status" value="1"/>
</dbReference>
<keyword evidence="3" id="KW-0804">Transcription</keyword>
<name>A0A3E0IPH0_9STAP</name>
<evidence type="ECO:0000256" key="3">
    <source>
        <dbReference type="ARBA" id="ARBA00023163"/>
    </source>
</evidence>
<dbReference type="RefSeq" id="WP_116094395.1">
    <property type="nucleotide sequence ID" value="NZ_QKXQ01000320.1"/>
</dbReference>
<feature type="domain" description="HTH deoR-type" evidence="4">
    <location>
        <begin position="3"/>
        <end position="58"/>
    </location>
</feature>
<organism evidence="5 6">
    <name type="scientific">Staphylococcus felis</name>
    <dbReference type="NCBI Taxonomy" id="46127"/>
    <lineage>
        <taxon>Bacteria</taxon>
        <taxon>Bacillati</taxon>
        <taxon>Bacillota</taxon>
        <taxon>Bacilli</taxon>
        <taxon>Bacillales</taxon>
        <taxon>Staphylococcaceae</taxon>
        <taxon>Staphylococcus</taxon>
    </lineage>
</organism>
<evidence type="ECO:0000256" key="1">
    <source>
        <dbReference type="ARBA" id="ARBA00022736"/>
    </source>
</evidence>
<protein>
    <submittedName>
        <fullName evidence="5">DNA-binding transcriptional regulator</fullName>
    </submittedName>
</protein>
<proteinExistence type="predicted"/>
<evidence type="ECO:0000313" key="6">
    <source>
        <dbReference type="Proteomes" id="UP000256562"/>
    </source>
</evidence>
<dbReference type="InterPro" id="IPR036390">
    <property type="entry name" value="WH_DNA-bd_sf"/>
</dbReference>
<dbReference type="InterPro" id="IPR013196">
    <property type="entry name" value="HTH_11"/>
</dbReference>
<evidence type="ECO:0000256" key="2">
    <source>
        <dbReference type="ARBA" id="ARBA00023015"/>
    </source>
</evidence>
<dbReference type="Pfam" id="PF08279">
    <property type="entry name" value="HTH_11"/>
    <property type="match status" value="1"/>
</dbReference>